<dbReference type="Proteomes" id="UP001154111">
    <property type="component" value="Chromosome"/>
</dbReference>
<evidence type="ECO:0000313" key="11">
    <source>
        <dbReference type="Proteomes" id="UP001154095"/>
    </source>
</evidence>
<evidence type="ECO:0000256" key="5">
    <source>
        <dbReference type="ARBA" id="ARBA00022679"/>
    </source>
</evidence>
<dbReference type="SUPFAM" id="SSF52728">
    <property type="entry name" value="PTS IIb component"/>
    <property type="match status" value="1"/>
</dbReference>
<evidence type="ECO:0000256" key="3">
    <source>
        <dbReference type="ARBA" id="ARBA00022490"/>
    </source>
</evidence>
<keyword evidence="3" id="KW-0963">Cytoplasm</keyword>
<evidence type="ECO:0000313" key="9">
    <source>
        <dbReference type="EMBL" id="CAH2761369.1"/>
    </source>
</evidence>
<reference evidence="9" key="1">
    <citation type="submission" date="2022-04" db="EMBL/GenBank/DDBJ databases">
        <authorList>
            <person name="Forde T."/>
        </authorList>
    </citation>
    <scope>NUCLEOTIDE SEQUENCE</scope>
    <source>
        <strain evidence="9">A18Y016a</strain>
        <strain evidence="10">A18Y020d</strain>
    </source>
</reference>
<dbReference type="GO" id="GO:0022871">
    <property type="term" value="F:protein-N(PI)-phosphohistidine-sorbose phosphotransferase system transporter activity"/>
    <property type="evidence" value="ECO:0007669"/>
    <property type="project" value="UniProtKB-EC"/>
</dbReference>
<dbReference type="Gene3D" id="3.40.35.10">
    <property type="entry name" value="Phosphotransferase system, sorbose subfamily IIB component"/>
    <property type="match status" value="1"/>
</dbReference>
<dbReference type="InterPro" id="IPR004720">
    <property type="entry name" value="PTS_IIB_sorbose-sp"/>
</dbReference>
<proteinExistence type="predicted"/>
<keyword evidence="6" id="KW-0598">Phosphotransferase system</keyword>
<name>A0AAU9VFX3_9FIRM</name>
<evidence type="ECO:0000256" key="7">
    <source>
        <dbReference type="ARBA" id="ARBA00022777"/>
    </source>
</evidence>
<dbReference type="EMBL" id="OW659477">
    <property type="protein sequence ID" value="CAH2761369.1"/>
    <property type="molecule type" value="Genomic_DNA"/>
</dbReference>
<dbReference type="GO" id="GO:0005737">
    <property type="term" value="C:cytoplasm"/>
    <property type="evidence" value="ECO:0007669"/>
    <property type="project" value="UniProtKB-SubCell"/>
</dbReference>
<evidence type="ECO:0000313" key="12">
    <source>
        <dbReference type="Proteomes" id="UP001154111"/>
    </source>
</evidence>
<dbReference type="RefSeq" id="WP_254007299.1">
    <property type="nucleotide sequence ID" value="NZ_OW659477.1"/>
</dbReference>
<feature type="domain" description="PTS EIIB type-4" evidence="8">
    <location>
        <begin position="1"/>
        <end position="162"/>
    </location>
</feature>
<keyword evidence="7" id="KW-0418">Kinase</keyword>
<keyword evidence="2" id="KW-0813">Transport</keyword>
<sequence>MIQKIRIDDRLLHGQVAYSWKSALNYEAIVIASDDAASDPIRKQALKLAKPDGVKLAIRSIEDAITLLNNEKLKGLKVFVVTASPHDALKLYQGIDETPVCTLGGVQMKEGRKAFALAVYFTAEELGAMDNLITLGISVEVKQVPDDKGKDFSDLRQKYLTL</sequence>
<dbReference type="Proteomes" id="UP001154095">
    <property type="component" value="Chromosome"/>
</dbReference>
<keyword evidence="5 9" id="KW-0808">Transferase</keyword>
<evidence type="ECO:0000313" key="10">
    <source>
        <dbReference type="EMBL" id="CAH2761370.1"/>
    </source>
</evidence>
<keyword evidence="4 9" id="KW-0762">Sugar transport</keyword>
<comment type="subcellular location">
    <subcellularLocation>
        <location evidence="1">Cytoplasm</location>
    </subcellularLocation>
</comment>
<evidence type="ECO:0000256" key="6">
    <source>
        <dbReference type="ARBA" id="ARBA00022683"/>
    </source>
</evidence>
<evidence type="ECO:0000259" key="8">
    <source>
        <dbReference type="PROSITE" id="PS51101"/>
    </source>
</evidence>
<dbReference type="Pfam" id="PF03830">
    <property type="entry name" value="PTSIIB_sorb"/>
    <property type="match status" value="1"/>
</dbReference>
<evidence type="ECO:0000256" key="1">
    <source>
        <dbReference type="ARBA" id="ARBA00004496"/>
    </source>
</evidence>
<keyword evidence="11" id="KW-1185">Reference proteome</keyword>
<dbReference type="GO" id="GO:0016301">
    <property type="term" value="F:kinase activity"/>
    <property type="evidence" value="ECO:0007669"/>
    <property type="project" value="UniProtKB-KW"/>
</dbReference>
<evidence type="ECO:0000256" key="4">
    <source>
        <dbReference type="ARBA" id="ARBA00022597"/>
    </source>
</evidence>
<dbReference type="GO" id="GO:0009401">
    <property type="term" value="P:phosphoenolpyruvate-dependent sugar phosphotransferase system"/>
    <property type="evidence" value="ECO:0007669"/>
    <property type="project" value="UniProtKB-KW"/>
</dbReference>
<accession>A0AAU9VFX3</accession>
<dbReference type="AlphaFoldDB" id="A0AAU9VFX3"/>
<dbReference type="PROSITE" id="PS51101">
    <property type="entry name" value="PTS_EIIB_TYPE_4"/>
    <property type="match status" value="1"/>
</dbReference>
<gene>
    <name evidence="9" type="primary">sorB</name>
    <name evidence="9" type="ORF">ERYAMS2_00674</name>
    <name evidence="10" type="ORF">ERYAMS_00380</name>
</gene>
<dbReference type="EMBL" id="OW659496">
    <property type="protein sequence ID" value="CAH2761370.1"/>
    <property type="molecule type" value="Genomic_DNA"/>
</dbReference>
<dbReference type="InterPro" id="IPR036667">
    <property type="entry name" value="PTS_IIB_sorbose-sp_sf"/>
</dbReference>
<protein>
    <submittedName>
        <fullName evidence="9">PTS sugar transporter subunit IIB</fullName>
        <ecNumber evidence="9">2.7.1.206</ecNumber>
    </submittedName>
</protein>
<organism evidence="9 12">
    <name type="scientific">Erysipelothrix amsterdamensis</name>
    <dbReference type="NCBI Taxonomy" id="2929157"/>
    <lineage>
        <taxon>Bacteria</taxon>
        <taxon>Bacillati</taxon>
        <taxon>Bacillota</taxon>
        <taxon>Erysipelotrichia</taxon>
        <taxon>Erysipelotrichales</taxon>
        <taxon>Erysipelotrichaceae</taxon>
        <taxon>Erysipelothrix</taxon>
    </lineage>
</organism>
<evidence type="ECO:0000256" key="2">
    <source>
        <dbReference type="ARBA" id="ARBA00022448"/>
    </source>
</evidence>
<dbReference type="EC" id="2.7.1.206" evidence="9"/>